<sequence length="53" mass="6248">MACRACFKYRGSKKKCRWQQKLKHQLINCEKQVQHLQCPLTFSYTAARLFNGG</sequence>
<evidence type="ECO:0000313" key="1">
    <source>
        <dbReference type="EnsemblPlants" id="KQK88223"/>
    </source>
</evidence>
<dbReference type="EMBL" id="AGNK02005500">
    <property type="status" value="NOT_ANNOTATED_CDS"/>
    <property type="molecule type" value="Genomic_DNA"/>
</dbReference>
<accession>K4AHY6</accession>
<dbReference type="HOGENOM" id="CLU_3072313_0_0_1"/>
<dbReference type="Gramene" id="KQK88223">
    <property type="protein sequence ID" value="KQK88223"/>
    <property type="gene ID" value="SETIT_038493mg"/>
</dbReference>
<dbReference type="InParanoid" id="K4AHY6"/>
<name>K4AHY6_SETIT</name>
<dbReference type="AlphaFoldDB" id="K4AHY6"/>
<protein>
    <submittedName>
        <fullName evidence="1">Uncharacterized protein</fullName>
    </submittedName>
</protein>
<evidence type="ECO:0000313" key="2">
    <source>
        <dbReference type="Proteomes" id="UP000004995"/>
    </source>
</evidence>
<keyword evidence="2" id="KW-1185">Reference proteome</keyword>
<reference evidence="1" key="2">
    <citation type="submission" date="2018-08" db="UniProtKB">
        <authorList>
            <consortium name="EnsemblPlants"/>
        </authorList>
    </citation>
    <scope>IDENTIFICATION</scope>
    <source>
        <strain evidence="1">Yugu1</strain>
    </source>
</reference>
<dbReference type="Proteomes" id="UP000004995">
    <property type="component" value="Unassembled WGS sequence"/>
</dbReference>
<organism evidence="1 2">
    <name type="scientific">Setaria italica</name>
    <name type="common">Foxtail millet</name>
    <name type="synonym">Panicum italicum</name>
    <dbReference type="NCBI Taxonomy" id="4555"/>
    <lineage>
        <taxon>Eukaryota</taxon>
        <taxon>Viridiplantae</taxon>
        <taxon>Streptophyta</taxon>
        <taxon>Embryophyta</taxon>
        <taxon>Tracheophyta</taxon>
        <taxon>Spermatophyta</taxon>
        <taxon>Magnoliopsida</taxon>
        <taxon>Liliopsida</taxon>
        <taxon>Poales</taxon>
        <taxon>Poaceae</taxon>
        <taxon>PACMAD clade</taxon>
        <taxon>Panicoideae</taxon>
        <taxon>Panicodae</taxon>
        <taxon>Paniceae</taxon>
        <taxon>Cenchrinae</taxon>
        <taxon>Setaria</taxon>
    </lineage>
</organism>
<dbReference type="EnsemblPlants" id="KQK88223">
    <property type="protein sequence ID" value="KQK88223"/>
    <property type="gene ID" value="SETIT_038493mg"/>
</dbReference>
<reference evidence="2" key="1">
    <citation type="journal article" date="2012" name="Nat. Biotechnol.">
        <title>Reference genome sequence of the model plant Setaria.</title>
        <authorList>
            <person name="Bennetzen J.L."/>
            <person name="Schmutz J."/>
            <person name="Wang H."/>
            <person name="Percifield R."/>
            <person name="Hawkins J."/>
            <person name="Pontaroli A.C."/>
            <person name="Estep M."/>
            <person name="Feng L."/>
            <person name="Vaughn J.N."/>
            <person name="Grimwood J."/>
            <person name="Jenkins J."/>
            <person name="Barry K."/>
            <person name="Lindquist E."/>
            <person name="Hellsten U."/>
            <person name="Deshpande S."/>
            <person name="Wang X."/>
            <person name="Wu X."/>
            <person name="Mitros T."/>
            <person name="Triplett J."/>
            <person name="Yang X."/>
            <person name="Ye C.Y."/>
            <person name="Mauro-Herrera M."/>
            <person name="Wang L."/>
            <person name="Li P."/>
            <person name="Sharma M."/>
            <person name="Sharma R."/>
            <person name="Ronald P.C."/>
            <person name="Panaud O."/>
            <person name="Kellogg E.A."/>
            <person name="Brutnell T.P."/>
            <person name="Doust A.N."/>
            <person name="Tuskan G.A."/>
            <person name="Rokhsar D."/>
            <person name="Devos K.M."/>
        </authorList>
    </citation>
    <scope>NUCLEOTIDE SEQUENCE [LARGE SCALE GENOMIC DNA]</scope>
    <source>
        <strain evidence="2">cv. Yugu1</strain>
    </source>
</reference>
<proteinExistence type="predicted"/>